<organism evidence="3 4">
    <name type="scientific">Allobacillus saliphilus</name>
    <dbReference type="NCBI Taxonomy" id="2912308"/>
    <lineage>
        <taxon>Bacteria</taxon>
        <taxon>Bacillati</taxon>
        <taxon>Bacillota</taxon>
        <taxon>Bacilli</taxon>
        <taxon>Bacillales</taxon>
        <taxon>Bacillaceae</taxon>
        <taxon>Allobacillus</taxon>
    </lineage>
</organism>
<accession>A0A941CTR7</accession>
<keyword evidence="4" id="KW-1185">Reference proteome</keyword>
<dbReference type="Proteomes" id="UP000675431">
    <property type="component" value="Unassembled WGS sequence"/>
</dbReference>
<name>A0A941CTR7_9BACI</name>
<proteinExistence type="predicted"/>
<protein>
    <submittedName>
        <fullName evidence="3">NERD domain-containing protein</fullName>
    </submittedName>
</protein>
<evidence type="ECO:0000256" key="1">
    <source>
        <dbReference type="SAM" id="Phobius"/>
    </source>
</evidence>
<dbReference type="Pfam" id="PF08378">
    <property type="entry name" value="NERD"/>
    <property type="match status" value="1"/>
</dbReference>
<evidence type="ECO:0000313" key="3">
    <source>
        <dbReference type="EMBL" id="MBR7552560.1"/>
    </source>
</evidence>
<dbReference type="InterPro" id="IPR011528">
    <property type="entry name" value="NERD"/>
</dbReference>
<dbReference type="AlphaFoldDB" id="A0A941CTR7"/>
<keyword evidence="1" id="KW-0812">Transmembrane</keyword>
<keyword evidence="1" id="KW-0472">Membrane</keyword>
<dbReference type="PROSITE" id="PS50965">
    <property type="entry name" value="NERD"/>
    <property type="match status" value="1"/>
</dbReference>
<feature type="transmembrane region" description="Helical" evidence="1">
    <location>
        <begin position="258"/>
        <end position="278"/>
    </location>
</feature>
<comment type="caution">
    <text evidence="3">The sequence shown here is derived from an EMBL/GenBank/DDBJ whole genome shotgun (WGS) entry which is preliminary data.</text>
</comment>
<evidence type="ECO:0000259" key="2">
    <source>
        <dbReference type="PROSITE" id="PS50965"/>
    </source>
</evidence>
<gene>
    <name evidence="3" type="ORF">KC820_00195</name>
</gene>
<sequence>MGIFIGKNKLEKSLRETSDAKLKKGLEGEISVGNLLAEHLPNNTYIIAQPDTGEYQPDFLVISPLFGLRLVEVKHYSIRYINDVKSHGQIKTNYNTLSNPLGQVKKHRDVFNNFLSSNMNSLYGVDPYRMISYCVVHYGFTQTQFNYKFNRQINEWQPQQRNEFFKYHIFKDQLNENLQTHLMYASKYNQTASSLNQSQIQEILNLVQILDQEKIKEEIQKDIEDEYDSLKIEPDRTSESVAEYNYRLPQSQVGKSGIITKIIVASLFIGMTVIFVAFEQGILDDFQNKSSANIDSESFSDYENEHLTVVATVVDFSYDSTSGTKFLTVSNGNESIEAVIFSDTKVPYLEVGNIYTFRGFVQEAYDGDGLELVIDGVE</sequence>
<dbReference type="EMBL" id="JAGSIE010000002">
    <property type="protein sequence ID" value="MBR7552560.1"/>
    <property type="molecule type" value="Genomic_DNA"/>
</dbReference>
<keyword evidence="1" id="KW-1133">Transmembrane helix</keyword>
<dbReference type="RefSeq" id="WP_212366996.1">
    <property type="nucleotide sequence ID" value="NZ_JAGSIE010000002.1"/>
</dbReference>
<evidence type="ECO:0000313" key="4">
    <source>
        <dbReference type="Proteomes" id="UP000675431"/>
    </source>
</evidence>
<feature type="domain" description="NERD" evidence="2">
    <location>
        <begin position="24"/>
        <end position="134"/>
    </location>
</feature>
<reference evidence="3 4" key="1">
    <citation type="submission" date="2021-04" db="EMBL/GenBank/DDBJ databases">
        <title>Allobacillus sp. nov. SKP8-2 isolated from shrimp paste.</title>
        <authorList>
            <person name="Tanasupawat S."/>
            <person name="Yiamsombat S."/>
            <person name="Kanchanasin P."/>
            <person name="Kuncharoen N."/>
        </authorList>
    </citation>
    <scope>NUCLEOTIDE SEQUENCE [LARGE SCALE GENOMIC DNA]</scope>
    <source>
        <strain evidence="3 4">SKP8-2</strain>
    </source>
</reference>